<dbReference type="Gene3D" id="3.40.50.300">
    <property type="entry name" value="P-loop containing nucleotide triphosphate hydrolases"/>
    <property type="match status" value="1"/>
</dbReference>
<name>A0ABW3TQR1_9MICO</name>
<evidence type="ECO:0008006" key="3">
    <source>
        <dbReference type="Google" id="ProtNLM"/>
    </source>
</evidence>
<gene>
    <name evidence="1" type="ORF">ACFQ3U_12855</name>
</gene>
<organism evidence="1 2">
    <name type="scientific">Leucobacter albus</name>
    <dbReference type="NCBI Taxonomy" id="272210"/>
    <lineage>
        <taxon>Bacteria</taxon>
        <taxon>Bacillati</taxon>
        <taxon>Actinomycetota</taxon>
        <taxon>Actinomycetes</taxon>
        <taxon>Micrococcales</taxon>
        <taxon>Microbacteriaceae</taxon>
        <taxon>Leucobacter</taxon>
    </lineage>
</organism>
<evidence type="ECO:0000313" key="1">
    <source>
        <dbReference type="EMBL" id="MFD1202783.1"/>
    </source>
</evidence>
<dbReference type="SUPFAM" id="SSF52540">
    <property type="entry name" value="P-loop containing nucleoside triphosphate hydrolases"/>
    <property type="match status" value="1"/>
</dbReference>
<comment type="caution">
    <text evidence="1">The sequence shown here is derived from an EMBL/GenBank/DDBJ whole genome shotgun (WGS) entry which is preliminary data.</text>
</comment>
<dbReference type="InterPro" id="IPR027417">
    <property type="entry name" value="P-loop_NTPase"/>
</dbReference>
<protein>
    <recommendedName>
        <fullName evidence="3">Uridine kinase</fullName>
    </recommendedName>
</protein>
<proteinExistence type="predicted"/>
<keyword evidence="2" id="KW-1185">Reference proteome</keyword>
<reference evidence="2" key="1">
    <citation type="journal article" date="2019" name="Int. J. Syst. Evol. Microbiol.">
        <title>The Global Catalogue of Microorganisms (GCM) 10K type strain sequencing project: providing services to taxonomists for standard genome sequencing and annotation.</title>
        <authorList>
            <consortium name="The Broad Institute Genomics Platform"/>
            <consortium name="The Broad Institute Genome Sequencing Center for Infectious Disease"/>
            <person name="Wu L."/>
            <person name="Ma J."/>
        </authorList>
    </citation>
    <scope>NUCLEOTIDE SEQUENCE [LARGE SCALE GENOMIC DNA]</scope>
    <source>
        <strain evidence="2">CCUG 50213</strain>
    </source>
</reference>
<accession>A0ABW3TQR1</accession>
<dbReference type="RefSeq" id="WP_343962641.1">
    <property type="nucleotide sequence ID" value="NZ_BAAAKZ010000017.1"/>
</dbReference>
<evidence type="ECO:0000313" key="2">
    <source>
        <dbReference type="Proteomes" id="UP001597181"/>
    </source>
</evidence>
<sequence>MSGGAAGAGVVAGAGAGAGVVAGGLAARLAARIALNAGRARWPRVVFIDGRSGSGKTTLADGLAAELVRSGCPAPQVVGMDELYPGWDGLAAGSAAVAGLLRTGVYRRYDWYAETFTPEVVLDLAAPIIIEGCGSLSAAALGAASGLGAPAGLGASYAVWVECPAPLRRARALARDGETFAPHWENWASQEAAHFAVSQPLARVNEIVHVA</sequence>
<dbReference type="EMBL" id="JBHTLY010000006">
    <property type="protein sequence ID" value="MFD1202783.1"/>
    <property type="molecule type" value="Genomic_DNA"/>
</dbReference>
<dbReference type="Proteomes" id="UP001597181">
    <property type="component" value="Unassembled WGS sequence"/>
</dbReference>